<evidence type="ECO:0000256" key="1">
    <source>
        <dbReference type="SAM" id="SignalP"/>
    </source>
</evidence>
<protein>
    <submittedName>
        <fullName evidence="2">Uncharacterized protein</fullName>
    </submittedName>
</protein>
<keyword evidence="1" id="KW-0732">Signal</keyword>
<evidence type="ECO:0000313" key="3">
    <source>
        <dbReference type="Proteomes" id="UP000478052"/>
    </source>
</evidence>
<reference evidence="2 3" key="1">
    <citation type="submission" date="2019-08" db="EMBL/GenBank/DDBJ databases">
        <title>Whole genome of Aphis craccivora.</title>
        <authorList>
            <person name="Voronova N.V."/>
            <person name="Shulinski R.S."/>
            <person name="Bandarenka Y.V."/>
            <person name="Zhorov D.G."/>
            <person name="Warner D."/>
        </authorList>
    </citation>
    <scope>NUCLEOTIDE SEQUENCE [LARGE SCALE GENOMIC DNA]</scope>
    <source>
        <strain evidence="2">180601</strain>
        <tissue evidence="2">Whole Body</tissue>
    </source>
</reference>
<organism evidence="2 3">
    <name type="scientific">Aphis craccivora</name>
    <name type="common">Cowpea aphid</name>
    <dbReference type="NCBI Taxonomy" id="307492"/>
    <lineage>
        <taxon>Eukaryota</taxon>
        <taxon>Metazoa</taxon>
        <taxon>Ecdysozoa</taxon>
        <taxon>Arthropoda</taxon>
        <taxon>Hexapoda</taxon>
        <taxon>Insecta</taxon>
        <taxon>Pterygota</taxon>
        <taxon>Neoptera</taxon>
        <taxon>Paraneoptera</taxon>
        <taxon>Hemiptera</taxon>
        <taxon>Sternorrhyncha</taxon>
        <taxon>Aphidomorpha</taxon>
        <taxon>Aphidoidea</taxon>
        <taxon>Aphididae</taxon>
        <taxon>Aphidini</taxon>
        <taxon>Aphis</taxon>
        <taxon>Aphis</taxon>
    </lineage>
</organism>
<sequence length="125" mass="14146">MKSIFFAVCIVVVLVQGNVVNGQFGGFFNPSSLLGSLHSQIESHLDNQDFNNFDTKLGYIIFDLRKFCQKSFDEIRDHYGLNTDYEMADSAINEVLSQHCRDNKPKDPNMFKGKLAQGILQGFAF</sequence>
<accession>A0A6G0ZM75</accession>
<proteinExistence type="predicted"/>
<dbReference type="Proteomes" id="UP000478052">
    <property type="component" value="Unassembled WGS sequence"/>
</dbReference>
<feature type="chain" id="PRO_5026225573" evidence="1">
    <location>
        <begin position="18"/>
        <end position="125"/>
    </location>
</feature>
<feature type="signal peptide" evidence="1">
    <location>
        <begin position="1"/>
        <end position="17"/>
    </location>
</feature>
<dbReference type="EMBL" id="VUJU01000174">
    <property type="protein sequence ID" value="KAF0772439.1"/>
    <property type="molecule type" value="Genomic_DNA"/>
</dbReference>
<keyword evidence="3" id="KW-1185">Reference proteome</keyword>
<gene>
    <name evidence="2" type="ORF">FWK35_00039300</name>
</gene>
<dbReference type="AlphaFoldDB" id="A0A6G0ZM75"/>
<comment type="caution">
    <text evidence="2">The sequence shown here is derived from an EMBL/GenBank/DDBJ whole genome shotgun (WGS) entry which is preliminary data.</text>
</comment>
<evidence type="ECO:0000313" key="2">
    <source>
        <dbReference type="EMBL" id="KAF0772439.1"/>
    </source>
</evidence>
<name>A0A6G0ZM75_APHCR</name>